<dbReference type="InterPro" id="IPR001254">
    <property type="entry name" value="Trypsin_dom"/>
</dbReference>
<keyword evidence="2" id="KW-1015">Disulfide bond</keyword>
<dbReference type="PANTHER" id="PTHR24252">
    <property type="entry name" value="ACROSIN-RELATED"/>
    <property type="match status" value="1"/>
</dbReference>
<evidence type="ECO:0000313" key="4">
    <source>
        <dbReference type="EMBL" id="NDV43791.1"/>
    </source>
</evidence>
<dbReference type="RefSeq" id="WP_163635231.1">
    <property type="nucleotide sequence ID" value="NZ_JAAAMI010000004.1"/>
</dbReference>
<dbReference type="InterPro" id="IPR009003">
    <property type="entry name" value="Peptidase_S1_PA"/>
</dbReference>
<dbReference type="FunFam" id="2.40.10.10:FF:000068">
    <property type="entry name" value="transmembrane protease serine 2"/>
    <property type="match status" value="1"/>
</dbReference>
<dbReference type="GO" id="GO:0006508">
    <property type="term" value="P:proteolysis"/>
    <property type="evidence" value="ECO:0007669"/>
    <property type="project" value="UniProtKB-KW"/>
</dbReference>
<dbReference type="InterPro" id="IPR001314">
    <property type="entry name" value="Peptidase_S1A"/>
</dbReference>
<dbReference type="NCBIfam" id="TIGR04183">
    <property type="entry name" value="Por_Secre_tail"/>
    <property type="match status" value="1"/>
</dbReference>
<dbReference type="Gene3D" id="2.40.10.10">
    <property type="entry name" value="Trypsin-like serine proteases"/>
    <property type="match status" value="1"/>
</dbReference>
<dbReference type="PROSITE" id="PS00134">
    <property type="entry name" value="TRYPSIN_HIS"/>
    <property type="match status" value="1"/>
</dbReference>
<keyword evidence="1" id="KW-0732">Signal</keyword>
<dbReference type="SMART" id="SM00020">
    <property type="entry name" value="Tryp_SPc"/>
    <property type="match status" value="1"/>
</dbReference>
<keyword evidence="5" id="KW-1185">Reference proteome</keyword>
<dbReference type="AlphaFoldDB" id="A0A6I5L236"/>
<dbReference type="GO" id="GO:0004252">
    <property type="term" value="F:serine-type endopeptidase activity"/>
    <property type="evidence" value="ECO:0007669"/>
    <property type="project" value="InterPro"/>
</dbReference>
<dbReference type="EMBL" id="JAAAMI010000004">
    <property type="protein sequence ID" value="NDV43791.1"/>
    <property type="molecule type" value="Genomic_DNA"/>
</dbReference>
<dbReference type="CDD" id="cd00190">
    <property type="entry name" value="Tryp_SPc"/>
    <property type="match status" value="1"/>
</dbReference>
<accession>A0A6I5L236</accession>
<evidence type="ECO:0000256" key="1">
    <source>
        <dbReference type="ARBA" id="ARBA00022729"/>
    </source>
</evidence>
<dbReference type="PRINTS" id="PR00722">
    <property type="entry name" value="CHYMOTRYPSIN"/>
</dbReference>
<organism evidence="4 5">
    <name type="scientific">Flagellimonas sediminis</name>
    <dbReference type="NCBI Taxonomy" id="2696468"/>
    <lineage>
        <taxon>Bacteria</taxon>
        <taxon>Pseudomonadati</taxon>
        <taxon>Bacteroidota</taxon>
        <taxon>Flavobacteriia</taxon>
        <taxon>Flavobacteriales</taxon>
        <taxon>Flavobacteriaceae</taxon>
        <taxon>Flagellimonas</taxon>
    </lineage>
</organism>
<dbReference type="InterPro" id="IPR043504">
    <property type="entry name" value="Peptidase_S1_PA_chymotrypsin"/>
</dbReference>
<dbReference type="SUPFAM" id="SSF50494">
    <property type="entry name" value="Trypsin-like serine proteases"/>
    <property type="match status" value="1"/>
</dbReference>
<gene>
    <name evidence="4" type="ORF">GTK07_10685</name>
</gene>
<dbReference type="Proteomes" id="UP000468707">
    <property type="component" value="Unassembled WGS sequence"/>
</dbReference>
<evidence type="ECO:0000313" key="5">
    <source>
        <dbReference type="Proteomes" id="UP000468707"/>
    </source>
</evidence>
<sequence length="527" mass="56570">MKTRLLSSLFIIFWFVSYGQVNIIGGNDTTIENHPWQISIRDANTNAHFCGGSILTPEWILTAAHCVDGQNPADIEIAAGITMRLDNVNGQYRNVAQIIVHPNFDSSTLNNDVALIRLTAPLNFNATVQPIQLTNSAGHSNAGLIGTLSGWGYTTNNGPVADQLQAVTMPIITNSQANGINTGSNNVNNNMIAFYQAGSSAAPGDSGGPATVLSNGSRFLIGCSSWGETPKDQKPTIYTKLFNYRSWIQGYVPIPSINGPECACSTPNSTITLNNTNATTVNWNHSSNIISVSQNNSQFVFKALSGTRGNGWVTATFNGNVYRHDLWIGAPNAPSTLSGPSVVLTGAIVKYNSSIAPGASSYEWRLPYPFDVVNQIDYFAQNWQMTPTTGRYLSAFTGYAGTSGLVQVWGKNICGNGGAKTMSVSHGSGGGGGIPLQANLIDENLLGIGTRGYPNPVDKDLYIHIQNRESAPMVSVYLNSIDGRLVYYSDYKSISSIGVSTLPEGQYILTIDTGLERKSTNIIIKHH</sequence>
<evidence type="ECO:0000259" key="3">
    <source>
        <dbReference type="PROSITE" id="PS50240"/>
    </source>
</evidence>
<reference evidence="4 5" key="1">
    <citation type="submission" date="2020-01" db="EMBL/GenBank/DDBJ databases">
        <title>Muricauda sediminis sp.nov. 40Bstr401.</title>
        <authorList>
            <person name="Xue Z."/>
            <person name="Zhu S."/>
            <person name="Ren N."/>
            <person name="Chen T."/>
            <person name="Chen X."/>
            <person name="Chen J."/>
            <person name="Yang J."/>
        </authorList>
    </citation>
    <scope>NUCLEOTIDE SEQUENCE [LARGE SCALE GENOMIC DNA]</scope>
    <source>
        <strain evidence="4 5">40Bstr401</strain>
    </source>
</reference>
<comment type="caution">
    <text evidence="4">The sequence shown here is derived from an EMBL/GenBank/DDBJ whole genome shotgun (WGS) entry which is preliminary data.</text>
</comment>
<keyword evidence="4" id="KW-0378">Hydrolase</keyword>
<proteinExistence type="predicted"/>
<dbReference type="PROSITE" id="PS50240">
    <property type="entry name" value="TRYPSIN_DOM"/>
    <property type="match status" value="1"/>
</dbReference>
<feature type="domain" description="Peptidase S1" evidence="3">
    <location>
        <begin position="23"/>
        <end position="253"/>
    </location>
</feature>
<dbReference type="InterPro" id="IPR018114">
    <property type="entry name" value="TRYPSIN_HIS"/>
</dbReference>
<keyword evidence="4" id="KW-0645">Protease</keyword>
<dbReference type="InterPro" id="IPR026444">
    <property type="entry name" value="Secre_tail"/>
</dbReference>
<dbReference type="Pfam" id="PF00089">
    <property type="entry name" value="Trypsin"/>
    <property type="match status" value="1"/>
</dbReference>
<name>A0A6I5L236_9FLAO</name>
<dbReference type="PANTHER" id="PTHR24252:SF7">
    <property type="entry name" value="HYALIN"/>
    <property type="match status" value="1"/>
</dbReference>
<protein>
    <submittedName>
        <fullName evidence="4">Trypsin-like serine protease</fullName>
    </submittedName>
</protein>
<evidence type="ECO:0000256" key="2">
    <source>
        <dbReference type="ARBA" id="ARBA00023157"/>
    </source>
</evidence>
<dbReference type="Pfam" id="PF18962">
    <property type="entry name" value="Por_Secre_tail"/>
    <property type="match status" value="1"/>
</dbReference>